<feature type="binding site" evidence="14">
    <location>
        <position position="208"/>
    </location>
    <ligand>
        <name>substrate</name>
    </ligand>
</feature>
<dbReference type="PANTHER" id="PTHR38011">
    <property type="entry name" value="DIHYDROFOLATE REDUCTASE FAMILY PROTEIN (AFU_ORTHOLOGUE AFUA_8G06820)"/>
    <property type="match status" value="1"/>
</dbReference>
<comment type="caution">
    <text evidence="17">The sequence shown here is derived from an EMBL/GenBank/DDBJ whole genome shotgun (WGS) entry which is preliminary data.</text>
</comment>
<evidence type="ECO:0000256" key="11">
    <source>
        <dbReference type="ARBA" id="ARBA00023268"/>
    </source>
</evidence>
<dbReference type="OrthoDB" id="9800865at2"/>
<evidence type="ECO:0000256" key="3">
    <source>
        <dbReference type="ARBA" id="ARBA00004910"/>
    </source>
</evidence>
<evidence type="ECO:0000256" key="9">
    <source>
        <dbReference type="ARBA" id="ARBA00022857"/>
    </source>
</evidence>
<dbReference type="EC" id="1.1.1.193" evidence="12"/>
<evidence type="ECO:0000256" key="14">
    <source>
        <dbReference type="PIRSR" id="PIRSR006769-2"/>
    </source>
</evidence>
<comment type="function">
    <text evidence="1 12">Converts 2,5-diamino-6-(ribosylamino)-4(3h)-pyrimidinone 5'-phosphate into 5-amino-6-(ribosylamino)-2,4(1h,3h)-pyrimidinedione 5'-phosphate.</text>
</comment>
<organism evidence="17 18">
    <name type="scientific">Zhengella mangrovi</name>
    <dbReference type="NCBI Taxonomy" id="1982044"/>
    <lineage>
        <taxon>Bacteria</taxon>
        <taxon>Pseudomonadati</taxon>
        <taxon>Pseudomonadota</taxon>
        <taxon>Alphaproteobacteria</taxon>
        <taxon>Hyphomicrobiales</taxon>
        <taxon>Notoacmeibacteraceae</taxon>
        <taxon>Zhengella</taxon>
    </lineage>
</organism>
<feature type="binding site" evidence="14">
    <location>
        <position position="319"/>
    </location>
    <ligand>
        <name>substrate</name>
    </ligand>
</feature>
<dbReference type="EC" id="3.5.4.26" evidence="12"/>
<keyword evidence="7 12" id="KW-0479">Metal-binding</keyword>
<evidence type="ECO:0000256" key="6">
    <source>
        <dbReference type="ARBA" id="ARBA00022619"/>
    </source>
</evidence>
<evidence type="ECO:0000256" key="7">
    <source>
        <dbReference type="ARBA" id="ARBA00022723"/>
    </source>
</evidence>
<keyword evidence="10 12" id="KW-0560">Oxidoreductase</keyword>
<comment type="pathway">
    <text evidence="2 12">Cofactor biosynthesis; riboflavin biosynthesis; 5-amino-6-(D-ribitylamino)uracil from GTP: step 2/4.</text>
</comment>
<dbReference type="Gene3D" id="3.40.430.10">
    <property type="entry name" value="Dihydrofolate Reductase, subunit A"/>
    <property type="match status" value="1"/>
</dbReference>
<evidence type="ECO:0000256" key="4">
    <source>
        <dbReference type="ARBA" id="ARBA00005259"/>
    </source>
</evidence>
<comment type="cofactor">
    <cofactor evidence="12 15">
        <name>Zn(2+)</name>
        <dbReference type="ChEBI" id="CHEBI:29105"/>
    </cofactor>
    <text evidence="12 15">Binds 1 zinc ion.</text>
</comment>
<evidence type="ECO:0000259" key="16">
    <source>
        <dbReference type="PROSITE" id="PS51747"/>
    </source>
</evidence>
<comment type="similarity">
    <text evidence="5 12">In the C-terminal section; belongs to the HTP reductase family.</text>
</comment>
<dbReference type="Gene3D" id="3.40.140.10">
    <property type="entry name" value="Cytidine Deaminase, domain 2"/>
    <property type="match status" value="1"/>
</dbReference>
<reference evidence="17 18" key="1">
    <citation type="submission" date="2017-10" db="EMBL/GenBank/DDBJ databases">
        <title>Sedimentibacterium mangrovi gen. nov., sp. nov., a novel member of family Phyllobacteriacea isolated from mangrove sediment.</title>
        <authorList>
            <person name="Liao H."/>
            <person name="Tian Y."/>
        </authorList>
    </citation>
    <scope>NUCLEOTIDE SEQUENCE [LARGE SCALE GENOMIC DNA]</scope>
    <source>
        <strain evidence="17 18">X9-2-2</strain>
    </source>
</reference>
<feature type="binding site" evidence="14">
    <location>
        <position position="220"/>
    </location>
    <ligand>
        <name>NADP(+)</name>
        <dbReference type="ChEBI" id="CHEBI:58349"/>
    </ligand>
</feature>
<dbReference type="GO" id="GO:0008835">
    <property type="term" value="F:diaminohydroxyphosphoribosylaminopyrimidine deaminase activity"/>
    <property type="evidence" value="ECO:0007669"/>
    <property type="project" value="UniProtKB-EC"/>
</dbReference>
<dbReference type="InterPro" id="IPR002734">
    <property type="entry name" value="RibDG_C"/>
</dbReference>
<keyword evidence="8 12" id="KW-0862">Zinc</keyword>
<keyword evidence="18" id="KW-1185">Reference proteome</keyword>
<evidence type="ECO:0000256" key="8">
    <source>
        <dbReference type="ARBA" id="ARBA00022833"/>
    </source>
</evidence>
<evidence type="ECO:0000256" key="12">
    <source>
        <dbReference type="PIRNR" id="PIRNR006769"/>
    </source>
</evidence>
<feature type="binding site" evidence="14">
    <location>
        <position position="224"/>
    </location>
    <ligand>
        <name>NADP(+)</name>
        <dbReference type="ChEBI" id="CHEBI:58349"/>
    </ligand>
</feature>
<evidence type="ECO:0000256" key="15">
    <source>
        <dbReference type="PIRSR" id="PIRSR006769-3"/>
    </source>
</evidence>
<keyword evidence="9 12" id="KW-0521">NADP</keyword>
<dbReference type="InterPro" id="IPR004794">
    <property type="entry name" value="Eubact_RibD"/>
</dbReference>
<sequence length="384" mass="40275">MPPRATWETSPVPGVFSPGEAADRRFMAAAIRLSRSHLGLTGTNPSVGTLIVRDDGAGAVTVGRGVTALGGRPHAEPQALEEAGAKARGATAYVTLEPCAHHGRTPPCANALVDAGIARVVIAASDPDPRVSGRGAAILRDAGMEVTQGVLAREAADLMAGYLMRSSAHRPEVTLKLAVSADGMLGLEGRGQVAITGETARAQVHAMRAEADAILVGAGTVAADDPELTCRLPGMEDRSPIRIVLDKGLRTPVSSRLARSARTVPVWVAATADVNPGRRQALAECGIDFLAVDLMEDRICLPELLEDLAARGISTLFVEGGAITARRFLDEGLVDRICLFESGMRIGRDGLKSPLVAATVPAGYTLRRQAVFGHDSYSEWTRTS</sequence>
<dbReference type="SUPFAM" id="SSF53597">
    <property type="entry name" value="Dihydrofolate reductase-like"/>
    <property type="match status" value="1"/>
</dbReference>
<dbReference type="UniPathway" id="UPA00275">
    <property type="reaction ID" value="UER00401"/>
</dbReference>
<feature type="binding site" evidence="15">
    <location>
        <position position="99"/>
    </location>
    <ligand>
        <name>Zn(2+)</name>
        <dbReference type="ChEBI" id="CHEBI:29105"/>
        <note>catalytic</note>
    </ligand>
</feature>
<dbReference type="CDD" id="cd01284">
    <property type="entry name" value="Riboflavin_deaminase-reductase"/>
    <property type="match status" value="1"/>
</dbReference>
<gene>
    <name evidence="17" type="primary">ribD</name>
    <name evidence="17" type="ORF">CSC94_12405</name>
</gene>
<dbReference type="GO" id="GO:0009231">
    <property type="term" value="P:riboflavin biosynthetic process"/>
    <property type="evidence" value="ECO:0007669"/>
    <property type="project" value="UniProtKB-UniPathway"/>
</dbReference>
<dbReference type="PROSITE" id="PS00903">
    <property type="entry name" value="CYT_DCMP_DEAMINASES_1"/>
    <property type="match status" value="1"/>
</dbReference>
<feature type="binding site" evidence="14">
    <location>
        <position position="228"/>
    </location>
    <ligand>
        <name>substrate</name>
    </ligand>
</feature>
<comment type="catalytic activity">
    <reaction evidence="12">
        <text>2,5-diamino-6-hydroxy-4-(5-phosphoribosylamino)-pyrimidine + H2O + H(+) = 5-amino-6-(5-phospho-D-ribosylamino)uracil + NH4(+)</text>
        <dbReference type="Rhea" id="RHEA:21868"/>
        <dbReference type="ChEBI" id="CHEBI:15377"/>
        <dbReference type="ChEBI" id="CHEBI:15378"/>
        <dbReference type="ChEBI" id="CHEBI:28938"/>
        <dbReference type="ChEBI" id="CHEBI:58453"/>
        <dbReference type="ChEBI" id="CHEBI:58614"/>
        <dbReference type="EC" id="3.5.4.26"/>
    </reaction>
</comment>
<evidence type="ECO:0000256" key="5">
    <source>
        <dbReference type="ARBA" id="ARBA00007417"/>
    </source>
</evidence>
<name>A0A2G1QN54_9HYPH</name>
<dbReference type="InterPro" id="IPR016193">
    <property type="entry name" value="Cytidine_deaminase-like"/>
</dbReference>
<evidence type="ECO:0000256" key="10">
    <source>
        <dbReference type="ARBA" id="ARBA00023002"/>
    </source>
</evidence>
<evidence type="ECO:0000313" key="17">
    <source>
        <dbReference type="EMBL" id="PHP66894.1"/>
    </source>
</evidence>
<feature type="binding site" evidence="14">
    <location>
        <position position="231"/>
    </location>
    <ligand>
        <name>substrate</name>
    </ligand>
</feature>
<dbReference type="Pfam" id="PF01872">
    <property type="entry name" value="RibD_C"/>
    <property type="match status" value="1"/>
</dbReference>
<keyword evidence="6 12" id="KW-0686">Riboflavin biosynthesis</keyword>
<dbReference type="Proteomes" id="UP000221168">
    <property type="component" value="Unassembled WGS sequence"/>
</dbReference>
<dbReference type="EMBL" id="PDVP01000006">
    <property type="protein sequence ID" value="PHP66894.1"/>
    <property type="molecule type" value="Genomic_DNA"/>
</dbReference>
<dbReference type="PROSITE" id="PS51747">
    <property type="entry name" value="CYT_DCMP_DEAMINASES_2"/>
    <property type="match status" value="1"/>
</dbReference>
<feature type="binding site" evidence="14">
    <location>
        <position position="178"/>
    </location>
    <ligand>
        <name>NADP(+)</name>
        <dbReference type="ChEBI" id="CHEBI:58349"/>
    </ligand>
</feature>
<accession>A0A2G1QN54</accession>
<keyword evidence="11" id="KW-0511">Multifunctional enzyme</keyword>
<feature type="active site" description="Proton donor" evidence="13">
    <location>
        <position position="76"/>
    </location>
</feature>
<feature type="domain" description="CMP/dCMP-type deaminase" evidence="16">
    <location>
        <begin position="21"/>
        <end position="146"/>
    </location>
</feature>
<dbReference type="InterPro" id="IPR016192">
    <property type="entry name" value="APOBEC/CMP_deaminase_Zn-bd"/>
</dbReference>
<comment type="pathway">
    <text evidence="3 12">Cofactor biosynthesis; riboflavin biosynthesis; 5-amino-6-(D-ribitylamino)uracil from GTP: step 3/4.</text>
</comment>
<feature type="binding site" evidence="15">
    <location>
        <position position="74"/>
    </location>
    <ligand>
        <name>Zn(2+)</name>
        <dbReference type="ChEBI" id="CHEBI:29105"/>
        <note>catalytic</note>
    </ligand>
</feature>
<feature type="binding site" evidence="15">
    <location>
        <position position="108"/>
    </location>
    <ligand>
        <name>Zn(2+)</name>
        <dbReference type="ChEBI" id="CHEBI:29105"/>
        <note>catalytic</note>
    </ligand>
</feature>
<evidence type="ECO:0000313" key="18">
    <source>
        <dbReference type="Proteomes" id="UP000221168"/>
    </source>
</evidence>
<dbReference type="GO" id="GO:0008703">
    <property type="term" value="F:5-amino-6-(5-phosphoribosylamino)uracil reductase activity"/>
    <property type="evidence" value="ECO:0007669"/>
    <property type="project" value="UniProtKB-EC"/>
</dbReference>
<dbReference type="InterPro" id="IPR024072">
    <property type="entry name" value="DHFR-like_dom_sf"/>
</dbReference>
<dbReference type="SUPFAM" id="SSF53927">
    <property type="entry name" value="Cytidine deaminase-like"/>
    <property type="match status" value="1"/>
</dbReference>
<dbReference type="InterPro" id="IPR002125">
    <property type="entry name" value="CMP_dCMP_dom"/>
</dbReference>
<dbReference type="GO" id="GO:0008270">
    <property type="term" value="F:zinc ion binding"/>
    <property type="evidence" value="ECO:0007669"/>
    <property type="project" value="InterPro"/>
</dbReference>
<dbReference type="InterPro" id="IPR050765">
    <property type="entry name" value="Riboflavin_Biosynth_HTPR"/>
</dbReference>
<proteinExistence type="inferred from homology"/>
<evidence type="ECO:0000256" key="2">
    <source>
        <dbReference type="ARBA" id="ARBA00004882"/>
    </source>
</evidence>
<protein>
    <recommendedName>
        <fullName evidence="12">Riboflavin biosynthesis protein RibD</fullName>
    </recommendedName>
    <domain>
        <recommendedName>
            <fullName evidence="12">Diaminohydroxyphosphoribosylaminopyrimidine deaminase</fullName>
            <shortName evidence="12">DRAP deaminase</shortName>
            <ecNumber evidence="12">3.5.4.26</ecNumber>
        </recommendedName>
        <alternativeName>
            <fullName evidence="12">Riboflavin-specific deaminase</fullName>
        </alternativeName>
    </domain>
    <domain>
        <recommendedName>
            <fullName evidence="12">5-amino-6-(5-phosphoribosylamino)uracil reductase</fullName>
            <ecNumber evidence="12">1.1.1.193</ecNumber>
        </recommendedName>
        <alternativeName>
            <fullName evidence="12">HTP reductase</fullName>
        </alternativeName>
    </domain>
</protein>
<comment type="similarity">
    <text evidence="4 12">In the N-terminal section; belongs to the cytidine and deoxycytidylate deaminase family.</text>
</comment>
<keyword evidence="12" id="KW-0378">Hydrolase</keyword>
<dbReference type="PANTHER" id="PTHR38011:SF7">
    <property type="entry name" value="2,5-DIAMINO-6-RIBOSYLAMINO-4(3H)-PYRIMIDINONE 5'-PHOSPHATE REDUCTASE"/>
    <property type="match status" value="1"/>
</dbReference>
<dbReference type="AlphaFoldDB" id="A0A2G1QN54"/>
<dbReference type="NCBIfam" id="TIGR00326">
    <property type="entry name" value="eubact_ribD"/>
    <property type="match status" value="1"/>
</dbReference>
<dbReference type="PIRSF" id="PIRSF006769">
    <property type="entry name" value="RibD"/>
    <property type="match status" value="1"/>
</dbReference>
<evidence type="ECO:0000256" key="1">
    <source>
        <dbReference type="ARBA" id="ARBA00002151"/>
    </source>
</evidence>
<evidence type="ECO:0000256" key="13">
    <source>
        <dbReference type="PIRSR" id="PIRSR006769-1"/>
    </source>
</evidence>
<dbReference type="Pfam" id="PF00383">
    <property type="entry name" value="dCMP_cyt_deam_1"/>
    <property type="match status" value="1"/>
</dbReference>
<comment type="catalytic activity">
    <reaction evidence="12">
        <text>5-amino-6-(5-phospho-D-ribitylamino)uracil + NADP(+) = 5-amino-6-(5-phospho-D-ribosylamino)uracil + NADPH + H(+)</text>
        <dbReference type="Rhea" id="RHEA:17845"/>
        <dbReference type="ChEBI" id="CHEBI:15378"/>
        <dbReference type="ChEBI" id="CHEBI:57783"/>
        <dbReference type="ChEBI" id="CHEBI:58349"/>
        <dbReference type="ChEBI" id="CHEBI:58421"/>
        <dbReference type="ChEBI" id="CHEBI:58453"/>
        <dbReference type="EC" id="1.1.1.193"/>
    </reaction>
</comment>